<keyword evidence="3" id="KW-1185">Reference proteome</keyword>
<reference evidence="3" key="1">
    <citation type="submission" date="2016-10" db="EMBL/GenBank/DDBJ databases">
        <authorList>
            <person name="Varghese N."/>
            <person name="Submissions S."/>
        </authorList>
    </citation>
    <scope>NUCLEOTIDE SEQUENCE [LARGE SCALE GENOMIC DNA]</scope>
    <source>
        <strain evidence="3">DSM 26894</strain>
    </source>
</reference>
<dbReference type="OrthoDB" id="7961152at2"/>
<dbReference type="RefSeq" id="WP_092426016.1">
    <property type="nucleotide sequence ID" value="NZ_FNCL01000007.1"/>
</dbReference>
<organism evidence="2 3">
    <name type="scientific">Alloyangia pacifica</name>
    <dbReference type="NCBI Taxonomy" id="311180"/>
    <lineage>
        <taxon>Bacteria</taxon>
        <taxon>Pseudomonadati</taxon>
        <taxon>Pseudomonadota</taxon>
        <taxon>Alphaproteobacteria</taxon>
        <taxon>Rhodobacterales</taxon>
        <taxon>Roseobacteraceae</taxon>
        <taxon>Alloyangia</taxon>
    </lineage>
</organism>
<evidence type="ECO:0000313" key="2">
    <source>
        <dbReference type="EMBL" id="SFS97705.1"/>
    </source>
</evidence>
<dbReference type="Proteomes" id="UP000199392">
    <property type="component" value="Unassembled WGS sequence"/>
</dbReference>
<name>A0A1I6U8G3_9RHOB</name>
<evidence type="ECO:0000259" key="1">
    <source>
        <dbReference type="Pfam" id="PF20056"/>
    </source>
</evidence>
<sequence length="85" mass="9084">MPGAKDFKRHAGLVDSMATTVGVDLEEQMMRGRLSFAALEDAVLACTGCHKPGDCEHWLATRDGTVAAAPSYCRNADLFRQLSGG</sequence>
<dbReference type="AlphaFoldDB" id="A0A1I6U8G3"/>
<dbReference type="Pfam" id="PF20056">
    <property type="entry name" value="DUF6455"/>
    <property type="match status" value="1"/>
</dbReference>
<dbReference type="STRING" id="311180.SAMN04488050_107239"/>
<evidence type="ECO:0000313" key="3">
    <source>
        <dbReference type="Proteomes" id="UP000199392"/>
    </source>
</evidence>
<protein>
    <recommendedName>
        <fullName evidence="1">DUF6455 domain-containing protein</fullName>
    </recommendedName>
</protein>
<gene>
    <name evidence="2" type="ORF">SAMN04488050_107239</name>
</gene>
<dbReference type="EMBL" id="FOZW01000007">
    <property type="protein sequence ID" value="SFS97705.1"/>
    <property type="molecule type" value="Genomic_DNA"/>
</dbReference>
<dbReference type="InterPro" id="IPR045601">
    <property type="entry name" value="DUF6455"/>
</dbReference>
<proteinExistence type="predicted"/>
<accession>A0A1I6U8G3</accession>
<feature type="domain" description="DUF6455" evidence="1">
    <location>
        <begin position="1"/>
        <end position="83"/>
    </location>
</feature>